<organism evidence="2 3">
    <name type="scientific">Corynascus novoguineensis</name>
    <dbReference type="NCBI Taxonomy" id="1126955"/>
    <lineage>
        <taxon>Eukaryota</taxon>
        <taxon>Fungi</taxon>
        <taxon>Dikarya</taxon>
        <taxon>Ascomycota</taxon>
        <taxon>Pezizomycotina</taxon>
        <taxon>Sordariomycetes</taxon>
        <taxon>Sordariomycetidae</taxon>
        <taxon>Sordariales</taxon>
        <taxon>Chaetomiaceae</taxon>
        <taxon>Corynascus</taxon>
    </lineage>
</organism>
<sequence>MESHNYRQLSGRHIRLLRLNSDIMGTNSGSLAEFDLDTPPPFYALSHCWGTDNRDKPIYIGNEIFLVGLDLAAGIQRLRELAMEKSPLNPAMEYIWIDTICINQGDTVERSSQVRMMDDIYSRAIRTIIWLGSSDDSCSLAWELVDNIYAVFRAQHPTVTSPDEIPARTYSESHHSRSGLPAWTDERWRSLGKLCNLRWFSRIWVVQEVVLSTKDPIIVHGNNLYPWHRFEWAATWMRRSGYLRLPHLPQALLHIDNIGYLRRVTSRWPLHVLMSITQMKFRASDQRDKIYGLLGLAAETQNTAKLPEALVPDYNLSVQDLYQNATRYFLKQTGSLAVLTRAQGTNGSFTRRRHLHQFPDFPSWVTNWSDLAVGNMDIRKSLCLIHSSDALKPVHLGFPENYFAAGNIPLMLHDSEDSSILRLSGLRVDRIEQATQLSDEHMLYSDFYTSVASVVARVCAVALPLLKGNDVDAWAAQLIRVTSAGQYDAKFTGRGWDQFFKDGLACLYRLFLDNEDQRSVFISRSGMGQMAMNWLKNVSENGEPDVYIAMVRNFCYSRTFLITSGGRMGIGPADSMRGDAITVIPGGAVPYVIRNDATTLRGIFWAFVGESYISGLMDGEAIEEHGRGSIEMEVLDFR</sequence>
<dbReference type="AlphaFoldDB" id="A0AAN7CLN1"/>
<dbReference type="InterPro" id="IPR052895">
    <property type="entry name" value="HetReg/Transcr_Mod"/>
</dbReference>
<keyword evidence="3" id="KW-1185">Reference proteome</keyword>
<dbReference type="Pfam" id="PF06985">
    <property type="entry name" value="HET"/>
    <property type="match status" value="1"/>
</dbReference>
<dbReference type="Proteomes" id="UP001303647">
    <property type="component" value="Unassembled WGS sequence"/>
</dbReference>
<reference evidence="2" key="1">
    <citation type="journal article" date="2023" name="Mol. Phylogenet. Evol.">
        <title>Genome-scale phylogeny and comparative genomics of the fungal order Sordariales.</title>
        <authorList>
            <person name="Hensen N."/>
            <person name="Bonometti L."/>
            <person name="Westerberg I."/>
            <person name="Brannstrom I.O."/>
            <person name="Guillou S."/>
            <person name="Cros-Aarteil S."/>
            <person name="Calhoun S."/>
            <person name="Haridas S."/>
            <person name="Kuo A."/>
            <person name="Mondo S."/>
            <person name="Pangilinan J."/>
            <person name="Riley R."/>
            <person name="LaButti K."/>
            <person name="Andreopoulos B."/>
            <person name="Lipzen A."/>
            <person name="Chen C."/>
            <person name="Yan M."/>
            <person name="Daum C."/>
            <person name="Ng V."/>
            <person name="Clum A."/>
            <person name="Steindorff A."/>
            <person name="Ohm R.A."/>
            <person name="Martin F."/>
            <person name="Silar P."/>
            <person name="Natvig D.O."/>
            <person name="Lalanne C."/>
            <person name="Gautier V."/>
            <person name="Ament-Velasquez S.L."/>
            <person name="Kruys A."/>
            <person name="Hutchinson M.I."/>
            <person name="Powell A.J."/>
            <person name="Barry K."/>
            <person name="Miller A.N."/>
            <person name="Grigoriev I.V."/>
            <person name="Debuchy R."/>
            <person name="Gladieux P."/>
            <person name="Hiltunen Thoren M."/>
            <person name="Johannesson H."/>
        </authorList>
    </citation>
    <scope>NUCLEOTIDE SEQUENCE</scope>
    <source>
        <strain evidence="2">CBS 359.72</strain>
    </source>
</reference>
<protein>
    <submittedName>
        <fullName evidence="2">Heterokaryon incompatibility protein-domain-containing protein</fullName>
    </submittedName>
</protein>
<dbReference type="PANTHER" id="PTHR24148:SF64">
    <property type="entry name" value="HETEROKARYON INCOMPATIBILITY DOMAIN-CONTAINING PROTEIN"/>
    <property type="match status" value="1"/>
</dbReference>
<dbReference type="EMBL" id="MU857831">
    <property type="protein sequence ID" value="KAK4243337.1"/>
    <property type="molecule type" value="Genomic_DNA"/>
</dbReference>
<dbReference type="InterPro" id="IPR010730">
    <property type="entry name" value="HET"/>
</dbReference>
<gene>
    <name evidence="2" type="ORF">C7999DRAFT_18300</name>
</gene>
<proteinExistence type="predicted"/>
<dbReference type="Pfam" id="PF26639">
    <property type="entry name" value="Het-6_barrel"/>
    <property type="match status" value="1"/>
</dbReference>
<accession>A0AAN7CLN1</accession>
<feature type="domain" description="Heterokaryon incompatibility" evidence="1">
    <location>
        <begin position="42"/>
        <end position="208"/>
    </location>
</feature>
<evidence type="ECO:0000259" key="1">
    <source>
        <dbReference type="Pfam" id="PF06985"/>
    </source>
</evidence>
<dbReference type="PANTHER" id="PTHR24148">
    <property type="entry name" value="ANKYRIN REPEAT DOMAIN-CONTAINING PROTEIN 39 HOMOLOG-RELATED"/>
    <property type="match status" value="1"/>
</dbReference>
<evidence type="ECO:0000313" key="3">
    <source>
        <dbReference type="Proteomes" id="UP001303647"/>
    </source>
</evidence>
<evidence type="ECO:0000313" key="2">
    <source>
        <dbReference type="EMBL" id="KAK4243337.1"/>
    </source>
</evidence>
<name>A0AAN7CLN1_9PEZI</name>
<reference evidence="2" key="2">
    <citation type="submission" date="2023-05" db="EMBL/GenBank/DDBJ databases">
        <authorList>
            <consortium name="Lawrence Berkeley National Laboratory"/>
            <person name="Steindorff A."/>
            <person name="Hensen N."/>
            <person name="Bonometti L."/>
            <person name="Westerberg I."/>
            <person name="Brannstrom I.O."/>
            <person name="Guillou S."/>
            <person name="Cros-Aarteil S."/>
            <person name="Calhoun S."/>
            <person name="Haridas S."/>
            <person name="Kuo A."/>
            <person name="Mondo S."/>
            <person name="Pangilinan J."/>
            <person name="Riley R."/>
            <person name="Labutti K."/>
            <person name="Andreopoulos B."/>
            <person name="Lipzen A."/>
            <person name="Chen C."/>
            <person name="Yanf M."/>
            <person name="Daum C."/>
            <person name="Ng V."/>
            <person name="Clum A."/>
            <person name="Ohm R."/>
            <person name="Martin F."/>
            <person name="Silar P."/>
            <person name="Natvig D."/>
            <person name="Lalanne C."/>
            <person name="Gautier V."/>
            <person name="Ament-Velasquez S.L."/>
            <person name="Kruys A."/>
            <person name="Hutchinson M.I."/>
            <person name="Powell A.J."/>
            <person name="Barry K."/>
            <person name="Miller A.N."/>
            <person name="Grigoriev I.V."/>
            <person name="Debuchy R."/>
            <person name="Gladieux P."/>
            <person name="Thoren M.H."/>
            <person name="Johannesson H."/>
        </authorList>
    </citation>
    <scope>NUCLEOTIDE SEQUENCE</scope>
    <source>
        <strain evidence="2">CBS 359.72</strain>
    </source>
</reference>
<comment type="caution">
    <text evidence="2">The sequence shown here is derived from an EMBL/GenBank/DDBJ whole genome shotgun (WGS) entry which is preliminary data.</text>
</comment>